<dbReference type="AlphaFoldDB" id="A0A6M1RMH2"/>
<accession>A0A6M1RMH2</accession>
<name>A0A6M1RMH2_9GAMM</name>
<keyword evidence="2" id="KW-1185">Reference proteome</keyword>
<protein>
    <submittedName>
        <fullName evidence="1">Uncharacterized protein</fullName>
    </submittedName>
</protein>
<proteinExistence type="predicted"/>
<reference evidence="1 2" key="1">
    <citation type="submission" date="2020-02" db="EMBL/GenBank/DDBJ databases">
        <title>The draft genome of Grimontia sedimenta sp. nov., isolated from benthic sediments near coral reefs south of Kuwait.</title>
        <authorList>
            <person name="Mahmoud H.M."/>
            <person name="Jose L."/>
            <person name="Eapen S."/>
        </authorList>
    </citation>
    <scope>NUCLEOTIDE SEQUENCE [LARGE SCALE GENOMIC DNA]</scope>
    <source>
        <strain evidence="1 2">S25</strain>
    </source>
</reference>
<evidence type="ECO:0000313" key="2">
    <source>
        <dbReference type="Proteomes" id="UP000473008"/>
    </source>
</evidence>
<dbReference type="RefSeq" id="WP_165014680.1">
    <property type="nucleotide sequence ID" value="NZ_JAALDL010000010.1"/>
</dbReference>
<dbReference type="Proteomes" id="UP000473008">
    <property type="component" value="Unassembled WGS sequence"/>
</dbReference>
<gene>
    <name evidence="1" type="ORF">G5S52_13855</name>
</gene>
<sequence>MKTALTATVAQRFPLCVSHFSQCFLFPERRCHAYPFLPVNLDKGARYTTQSRNCKRKAKYLRSATVNQGLMGDDHQHFAFTQRE</sequence>
<dbReference type="EMBL" id="JAALDL010000010">
    <property type="protein sequence ID" value="NGN98689.1"/>
    <property type="molecule type" value="Genomic_DNA"/>
</dbReference>
<evidence type="ECO:0000313" key="1">
    <source>
        <dbReference type="EMBL" id="NGN98689.1"/>
    </source>
</evidence>
<comment type="caution">
    <text evidence="1">The sequence shown here is derived from an EMBL/GenBank/DDBJ whole genome shotgun (WGS) entry which is preliminary data.</text>
</comment>
<organism evidence="1 2">
    <name type="scientific">Grimontia sedimenti</name>
    <dbReference type="NCBI Taxonomy" id="2711294"/>
    <lineage>
        <taxon>Bacteria</taxon>
        <taxon>Pseudomonadati</taxon>
        <taxon>Pseudomonadota</taxon>
        <taxon>Gammaproteobacteria</taxon>
        <taxon>Vibrionales</taxon>
        <taxon>Vibrionaceae</taxon>
        <taxon>Grimontia</taxon>
    </lineage>
</organism>